<dbReference type="EMBL" id="JARGEI010000023">
    <property type="protein sequence ID" value="KAJ8710232.1"/>
    <property type="molecule type" value="Genomic_DNA"/>
</dbReference>
<comment type="caution">
    <text evidence="3">The sequence shown here is derived from an EMBL/GenBank/DDBJ whole genome shotgun (WGS) entry which is preliminary data.</text>
</comment>
<dbReference type="Proteomes" id="UP001231518">
    <property type="component" value="Chromosome 19"/>
</dbReference>
<dbReference type="Proteomes" id="UP001231518">
    <property type="component" value="Chromosome 23"/>
</dbReference>
<protein>
    <submittedName>
        <fullName evidence="3">Uncharacterized protein</fullName>
    </submittedName>
</protein>
<organism evidence="3 5">
    <name type="scientific">Mythimna separata</name>
    <name type="common">Oriental armyworm</name>
    <name type="synonym">Pseudaletia separata</name>
    <dbReference type="NCBI Taxonomy" id="271217"/>
    <lineage>
        <taxon>Eukaryota</taxon>
        <taxon>Metazoa</taxon>
        <taxon>Ecdysozoa</taxon>
        <taxon>Arthropoda</taxon>
        <taxon>Hexapoda</taxon>
        <taxon>Insecta</taxon>
        <taxon>Pterygota</taxon>
        <taxon>Neoptera</taxon>
        <taxon>Endopterygota</taxon>
        <taxon>Lepidoptera</taxon>
        <taxon>Glossata</taxon>
        <taxon>Ditrysia</taxon>
        <taxon>Noctuoidea</taxon>
        <taxon>Noctuidae</taxon>
        <taxon>Noctuinae</taxon>
        <taxon>Hadenini</taxon>
        <taxon>Mythimna</taxon>
    </lineage>
</organism>
<evidence type="ECO:0000313" key="2">
    <source>
        <dbReference type="EMBL" id="KAJ8716427.1"/>
    </source>
</evidence>
<proteinExistence type="predicted"/>
<dbReference type="AlphaFoldDB" id="A0AAD7YTF5"/>
<evidence type="ECO:0000313" key="3">
    <source>
        <dbReference type="EMBL" id="KAJ8728591.1"/>
    </source>
</evidence>
<dbReference type="EMBL" id="JARGEI010000007">
    <property type="protein sequence ID" value="KAJ8728591.1"/>
    <property type="molecule type" value="Genomic_DNA"/>
</dbReference>
<evidence type="ECO:0000313" key="4">
    <source>
        <dbReference type="EMBL" id="KAJ8728948.1"/>
    </source>
</evidence>
<dbReference type="EMBL" id="JARGEI010000007">
    <property type="protein sequence ID" value="KAJ8728948.1"/>
    <property type="molecule type" value="Genomic_DNA"/>
</dbReference>
<evidence type="ECO:0000313" key="1">
    <source>
        <dbReference type="EMBL" id="KAJ8710232.1"/>
    </source>
</evidence>
<dbReference type="Proteomes" id="UP001231518">
    <property type="component" value="Chromosome 14"/>
</dbReference>
<name>A0AAD7YTF5_MYTSE</name>
<evidence type="ECO:0000313" key="5">
    <source>
        <dbReference type="Proteomes" id="UP001231518"/>
    </source>
</evidence>
<reference evidence="3" key="1">
    <citation type="submission" date="2023-03" db="EMBL/GenBank/DDBJ databases">
        <title>Chromosome-level genomes of two armyworms, Mythimna separata and Mythimna loreyi, provide insights into the biosynthesis and reception of sex pheromones.</title>
        <authorList>
            <person name="Zhao H."/>
        </authorList>
    </citation>
    <scope>NUCLEOTIDE SEQUENCE</scope>
    <source>
        <strain evidence="3">BeijingLab</strain>
        <tissue evidence="3">Pupa</tissue>
    </source>
</reference>
<accession>A0AAD7YTF5</accession>
<keyword evidence="5" id="KW-1185">Reference proteome</keyword>
<gene>
    <name evidence="2" type="ORF">PYW07_003054</name>
    <name evidence="3" type="ORF">PYW07_006287</name>
    <name evidence="4" type="ORF">PYW07_006644</name>
    <name evidence="1" type="ORF">PYW07_009598</name>
</gene>
<sequence>MDVNTLILYWYYRRSKKRKTRRIHWVHPILRQRQSVGDFYTLMSSLREDDTKFYTYFRMSKDTFDFLLQRLDTDLRKQDTCMRKAISPEEKLAITIRQEKLIILFIILIYWLYL</sequence>
<dbReference type="EMBL" id="JARGEI010000017">
    <property type="protein sequence ID" value="KAJ8716427.1"/>
    <property type="molecule type" value="Genomic_DNA"/>
</dbReference>